<evidence type="ECO:0000256" key="3">
    <source>
        <dbReference type="ARBA" id="ARBA00022448"/>
    </source>
</evidence>
<dbReference type="GO" id="GO:0070069">
    <property type="term" value="C:cytochrome complex"/>
    <property type="evidence" value="ECO:0007669"/>
    <property type="project" value="TreeGrafter"/>
</dbReference>
<feature type="transmembrane region" description="Helical" evidence="12">
    <location>
        <begin position="181"/>
        <end position="202"/>
    </location>
</feature>
<dbReference type="NCBIfam" id="TIGR00203">
    <property type="entry name" value="cydB"/>
    <property type="match status" value="1"/>
</dbReference>
<dbReference type="InterPro" id="IPR003317">
    <property type="entry name" value="Cyt-d_oxidase_su2"/>
</dbReference>
<dbReference type="STRING" id="33007.HMPREF3198_01946"/>
<keyword evidence="7" id="KW-0479">Metal-binding</keyword>
<sequence length="375" mass="41099">MTFLQVLWFILIAVLWTGYLFLEGFSLGIGMTLPFVAKNDRERTQVIRTVGPVWDANEVWLLTAGGATFAAFPEWYATMFSGMYLALFLILVCLILRISAVEWRAKVASEKWRARWDAIHVVVAWLVPILFGVAFANLVQGMKIQVVDPAHPLQGVNPADVTPALLQTHVHNLTGGFFSLLTPYTILGGLMLAAVWFAHATLYGELKTTGIVYDRFKSLSKKATLVAVVLVAVVALWGQFAYSSQKLFGWIPLVVAALAFIAAAFFANVNREGAAFICSGIGIAGAVAWVFTSMFPSVMKSSIDPAFNLTIEQASSTNSTLIVMSIVAVILVPVVLGYTCWSYWKFRERISIDNVSSNPGVVWDKIRSGANFLVG</sequence>
<keyword evidence="9 12" id="KW-1133">Transmembrane helix</keyword>
<dbReference type="GeneID" id="35867131"/>
<keyword evidence="4" id="KW-1003">Cell membrane</keyword>
<dbReference type="Pfam" id="PF02322">
    <property type="entry name" value="Cyt_bd_oxida_II"/>
    <property type="match status" value="1"/>
</dbReference>
<comment type="similarity">
    <text evidence="2">Belongs to the cytochrome ubiquinol oxidase subunit 2 family.</text>
</comment>
<evidence type="ECO:0000256" key="8">
    <source>
        <dbReference type="ARBA" id="ARBA00022982"/>
    </source>
</evidence>
<feature type="transmembrane region" description="Helical" evidence="12">
    <location>
        <begin position="274"/>
        <end position="299"/>
    </location>
</feature>
<evidence type="ECO:0000256" key="4">
    <source>
        <dbReference type="ARBA" id="ARBA00022475"/>
    </source>
</evidence>
<proteinExistence type="inferred from homology"/>
<dbReference type="EMBL" id="PKKO01000006">
    <property type="protein sequence ID" value="PKY71654.1"/>
    <property type="molecule type" value="Genomic_DNA"/>
</dbReference>
<dbReference type="RefSeq" id="WP_024331470.1">
    <property type="nucleotide sequence ID" value="NZ_JASOXK010000004.1"/>
</dbReference>
<reference evidence="13 14" key="1">
    <citation type="submission" date="2017-12" db="EMBL/GenBank/DDBJ databases">
        <title>Phylogenetic diversity of female urinary microbiome.</title>
        <authorList>
            <person name="Thomas-White K."/>
            <person name="Wolfe A.J."/>
        </authorList>
    </citation>
    <scope>NUCLEOTIDE SEQUENCE [LARGE SCALE GENOMIC DNA]</scope>
    <source>
        <strain evidence="13 14">UMB0402</strain>
    </source>
</reference>
<comment type="caution">
    <text evidence="13">The sequence shown here is derived from an EMBL/GenBank/DDBJ whole genome shotgun (WGS) entry which is preliminary data.</text>
</comment>
<evidence type="ECO:0000256" key="5">
    <source>
        <dbReference type="ARBA" id="ARBA00022617"/>
    </source>
</evidence>
<organism evidence="13 14">
    <name type="scientific">Winkia neuii</name>
    <dbReference type="NCBI Taxonomy" id="33007"/>
    <lineage>
        <taxon>Bacteria</taxon>
        <taxon>Bacillati</taxon>
        <taxon>Actinomycetota</taxon>
        <taxon>Actinomycetes</taxon>
        <taxon>Actinomycetales</taxon>
        <taxon>Actinomycetaceae</taxon>
        <taxon>Winkia</taxon>
    </lineage>
</organism>
<feature type="transmembrane region" description="Helical" evidence="12">
    <location>
        <begin position="6"/>
        <end position="37"/>
    </location>
</feature>
<dbReference type="AlphaFoldDB" id="A0A2I1IKL0"/>
<keyword evidence="5" id="KW-0349">Heme</keyword>
<evidence type="ECO:0000256" key="10">
    <source>
        <dbReference type="ARBA" id="ARBA00023004"/>
    </source>
</evidence>
<keyword evidence="10" id="KW-0408">Iron</keyword>
<protein>
    <submittedName>
        <fullName evidence="13">Cytochrome d ubiquinol oxidase subunit II</fullName>
    </submittedName>
</protein>
<dbReference type="GO" id="GO:0009055">
    <property type="term" value="F:electron transfer activity"/>
    <property type="evidence" value="ECO:0007669"/>
    <property type="project" value="TreeGrafter"/>
</dbReference>
<feature type="transmembrane region" description="Helical" evidence="12">
    <location>
        <begin position="319"/>
        <end position="341"/>
    </location>
</feature>
<dbReference type="GO" id="GO:0019646">
    <property type="term" value="P:aerobic electron transport chain"/>
    <property type="evidence" value="ECO:0007669"/>
    <property type="project" value="TreeGrafter"/>
</dbReference>
<name>A0A2I1IKL0_9ACTO</name>
<feature type="transmembrane region" description="Helical" evidence="12">
    <location>
        <begin position="121"/>
        <end position="139"/>
    </location>
</feature>
<keyword evidence="6 12" id="KW-0812">Transmembrane</keyword>
<comment type="subcellular location">
    <subcellularLocation>
        <location evidence="1">Cell membrane</location>
        <topology evidence="1">Multi-pass membrane protein</topology>
    </subcellularLocation>
</comment>
<feature type="transmembrane region" description="Helical" evidence="12">
    <location>
        <begin position="223"/>
        <end position="242"/>
    </location>
</feature>
<evidence type="ECO:0000256" key="6">
    <source>
        <dbReference type="ARBA" id="ARBA00022692"/>
    </source>
</evidence>
<keyword evidence="8" id="KW-0249">Electron transport</keyword>
<dbReference type="GO" id="GO:0005886">
    <property type="term" value="C:plasma membrane"/>
    <property type="evidence" value="ECO:0007669"/>
    <property type="project" value="UniProtKB-SubCell"/>
</dbReference>
<feature type="transmembrane region" description="Helical" evidence="12">
    <location>
        <begin position="248"/>
        <end position="267"/>
    </location>
</feature>
<keyword evidence="3" id="KW-0813">Transport</keyword>
<evidence type="ECO:0000256" key="7">
    <source>
        <dbReference type="ARBA" id="ARBA00022723"/>
    </source>
</evidence>
<gene>
    <name evidence="13" type="primary">cydB</name>
    <name evidence="13" type="ORF">CYJ19_10590</name>
</gene>
<dbReference type="PANTHER" id="PTHR43141">
    <property type="entry name" value="CYTOCHROME BD2 SUBUNIT II"/>
    <property type="match status" value="1"/>
</dbReference>
<dbReference type="Proteomes" id="UP000235122">
    <property type="component" value="Unassembled WGS sequence"/>
</dbReference>
<dbReference type="GO" id="GO:0016682">
    <property type="term" value="F:oxidoreductase activity, acting on diphenols and related substances as donors, oxygen as acceptor"/>
    <property type="evidence" value="ECO:0007669"/>
    <property type="project" value="TreeGrafter"/>
</dbReference>
<dbReference type="PIRSF" id="PIRSF000267">
    <property type="entry name" value="Cyt_oxidse_sub2"/>
    <property type="match status" value="1"/>
</dbReference>
<evidence type="ECO:0000256" key="12">
    <source>
        <dbReference type="SAM" id="Phobius"/>
    </source>
</evidence>
<keyword evidence="11 12" id="KW-0472">Membrane</keyword>
<evidence type="ECO:0000313" key="14">
    <source>
        <dbReference type="Proteomes" id="UP000235122"/>
    </source>
</evidence>
<keyword evidence="14" id="KW-1185">Reference proteome</keyword>
<evidence type="ECO:0000313" key="13">
    <source>
        <dbReference type="EMBL" id="PKY71654.1"/>
    </source>
</evidence>
<evidence type="ECO:0000256" key="11">
    <source>
        <dbReference type="ARBA" id="ARBA00023136"/>
    </source>
</evidence>
<evidence type="ECO:0000256" key="2">
    <source>
        <dbReference type="ARBA" id="ARBA00007543"/>
    </source>
</evidence>
<feature type="transmembrane region" description="Helical" evidence="12">
    <location>
        <begin position="82"/>
        <end position="100"/>
    </location>
</feature>
<dbReference type="GO" id="GO:0046872">
    <property type="term" value="F:metal ion binding"/>
    <property type="evidence" value="ECO:0007669"/>
    <property type="project" value="UniProtKB-KW"/>
</dbReference>
<dbReference type="PANTHER" id="PTHR43141:SF5">
    <property type="entry name" value="CYTOCHROME BD-I UBIQUINOL OXIDASE SUBUNIT 2"/>
    <property type="match status" value="1"/>
</dbReference>
<evidence type="ECO:0000256" key="9">
    <source>
        <dbReference type="ARBA" id="ARBA00022989"/>
    </source>
</evidence>
<evidence type="ECO:0000256" key="1">
    <source>
        <dbReference type="ARBA" id="ARBA00004651"/>
    </source>
</evidence>
<accession>A0A2I1IKL0</accession>